<dbReference type="SUPFAM" id="SSF51695">
    <property type="entry name" value="PLC-like phosphodiesterases"/>
    <property type="match status" value="1"/>
</dbReference>
<dbReference type="Ensembl" id="ENSLCAT00010055386.1">
    <property type="protein sequence ID" value="ENSLCAP00010053982.1"/>
    <property type="gene ID" value="ENSLCAG00010025129.1"/>
</dbReference>
<dbReference type="InterPro" id="IPR017946">
    <property type="entry name" value="PLC-like_Pdiesterase_TIM-brl"/>
</dbReference>
<keyword evidence="3" id="KW-1185">Reference proteome</keyword>
<dbReference type="PANTHER" id="PTHR13593">
    <property type="match status" value="1"/>
</dbReference>
<evidence type="ECO:0000259" key="1">
    <source>
        <dbReference type="Pfam" id="PF00388"/>
    </source>
</evidence>
<reference evidence="2" key="2">
    <citation type="submission" date="2025-05" db="UniProtKB">
        <authorList>
            <consortium name="Ensembl"/>
        </authorList>
    </citation>
    <scope>IDENTIFICATION</scope>
</reference>
<evidence type="ECO:0000313" key="3">
    <source>
        <dbReference type="Proteomes" id="UP000314980"/>
    </source>
</evidence>
<dbReference type="Gene3D" id="3.20.20.190">
    <property type="entry name" value="Phosphatidylinositol (PI) phosphodiesterase"/>
    <property type="match status" value="1"/>
</dbReference>
<reference evidence="3" key="1">
    <citation type="submission" date="2015-09" db="EMBL/GenBank/DDBJ databases">
        <authorList>
            <person name="Sai Rama Sridatta P."/>
        </authorList>
    </citation>
    <scope>NUCLEOTIDE SEQUENCE [LARGE SCALE GENOMIC DNA]</scope>
</reference>
<evidence type="ECO:0000313" key="2">
    <source>
        <dbReference type="Ensembl" id="ENSLCAP00010008398.1"/>
    </source>
</evidence>
<dbReference type="Pfam" id="PF00388">
    <property type="entry name" value="PI-PLC-X"/>
    <property type="match status" value="1"/>
</dbReference>
<organism evidence="2 3">
    <name type="scientific">Lates calcarifer</name>
    <name type="common">Barramundi</name>
    <name type="synonym">Holocentrus calcarifer</name>
    <dbReference type="NCBI Taxonomy" id="8187"/>
    <lineage>
        <taxon>Eukaryota</taxon>
        <taxon>Metazoa</taxon>
        <taxon>Chordata</taxon>
        <taxon>Craniata</taxon>
        <taxon>Vertebrata</taxon>
        <taxon>Euteleostomi</taxon>
        <taxon>Actinopterygii</taxon>
        <taxon>Neopterygii</taxon>
        <taxon>Teleostei</taxon>
        <taxon>Neoteleostei</taxon>
        <taxon>Acanthomorphata</taxon>
        <taxon>Carangaria</taxon>
        <taxon>Carangaria incertae sedis</taxon>
        <taxon>Centropomidae</taxon>
        <taxon>Lates</taxon>
    </lineage>
</organism>
<name>A0A4W6C4F3_LATCA</name>
<accession>A0A4W6C4F3</accession>
<dbReference type="Ensembl" id="ENSLCAT00010008592.1">
    <property type="protein sequence ID" value="ENSLCAP00010008398.1"/>
    <property type="gene ID" value="ENSLCAG00010004066.1"/>
</dbReference>
<dbReference type="GO" id="GO:0008081">
    <property type="term" value="F:phosphoric diester hydrolase activity"/>
    <property type="evidence" value="ECO:0007669"/>
    <property type="project" value="InterPro"/>
</dbReference>
<dbReference type="InterPro" id="IPR051057">
    <property type="entry name" value="PI-PLC_domain"/>
</dbReference>
<dbReference type="Proteomes" id="UP000314980">
    <property type="component" value="Unassembled WGS sequence"/>
</dbReference>
<dbReference type="PANTHER" id="PTHR13593:SF113">
    <property type="entry name" value="SI:DKEY-266F7.9"/>
    <property type="match status" value="1"/>
</dbReference>
<dbReference type="GeneTree" id="ENSGT00390000010118"/>
<dbReference type="AlphaFoldDB" id="A0A4W6C4F3"/>
<dbReference type="GO" id="GO:0006629">
    <property type="term" value="P:lipid metabolic process"/>
    <property type="evidence" value="ECO:0007669"/>
    <property type="project" value="InterPro"/>
</dbReference>
<dbReference type="PROSITE" id="PS50007">
    <property type="entry name" value="PIPLC_X_DOMAIN"/>
    <property type="match status" value="1"/>
</dbReference>
<dbReference type="InterPro" id="IPR000909">
    <property type="entry name" value="PLipase_C_PInositol-sp_X_dom"/>
</dbReference>
<feature type="domain" description="Phosphatidylinositol-specific phospholipase C X" evidence="1">
    <location>
        <begin position="53"/>
        <end position="182"/>
    </location>
</feature>
<sequence>VYFHNCCCSYVLLTQTLTISSTGVNYNSKLSGHLYNSDWMKSIPDNTPVSAITIPGTHKSLSLSGLPNFVCQVWTLDKQLHVGLRFFDIHTAIWFPHQLPYIQDSNWILWKRITFQDVLKTIFKFLETHKDETVLMKITIHGIVQDKIVNMLEKQISKHKDQIWTELSVPNMAQARGKIVLLQSPTFHHGAENQKSFFFRNNKLINVEDRIQKLRSHLCDHHFVLTDNAVAWYHSPKTLAEKVNKQIYDLVKEHKKSSLNQGCLGIFSMNFPSADLIKHITEIKPCSCGGEPEPTEPEPE</sequence>
<proteinExistence type="predicted"/>
<protein>
    <recommendedName>
        <fullName evidence="1">Phosphatidylinositol-specific phospholipase C X domain-containing protein</fullName>
    </recommendedName>
</protein>